<proteinExistence type="predicted"/>
<dbReference type="AlphaFoldDB" id="A0A4R1B797"/>
<dbReference type="InterPro" id="IPR041698">
    <property type="entry name" value="Methyltransf_25"/>
</dbReference>
<keyword evidence="2" id="KW-0489">Methyltransferase</keyword>
<dbReference type="GO" id="GO:0008168">
    <property type="term" value="F:methyltransferase activity"/>
    <property type="evidence" value="ECO:0007669"/>
    <property type="project" value="UniProtKB-KW"/>
</dbReference>
<dbReference type="OrthoDB" id="6681190at2"/>
<organism evidence="2 3">
    <name type="scientific">Parasulfuritortus cantonensis</name>
    <dbReference type="NCBI Taxonomy" id="2528202"/>
    <lineage>
        <taxon>Bacteria</taxon>
        <taxon>Pseudomonadati</taxon>
        <taxon>Pseudomonadota</taxon>
        <taxon>Betaproteobacteria</taxon>
        <taxon>Nitrosomonadales</taxon>
        <taxon>Thiobacillaceae</taxon>
        <taxon>Parasulfuritortus</taxon>
    </lineage>
</organism>
<keyword evidence="2" id="KW-0808">Transferase</keyword>
<evidence type="ECO:0000313" key="3">
    <source>
        <dbReference type="Proteomes" id="UP000295443"/>
    </source>
</evidence>
<dbReference type="Gene3D" id="3.40.50.150">
    <property type="entry name" value="Vaccinia Virus protein VP39"/>
    <property type="match status" value="1"/>
</dbReference>
<gene>
    <name evidence="2" type="ORF">EZJ19_15005</name>
</gene>
<dbReference type="PANTHER" id="PTHR43591">
    <property type="entry name" value="METHYLTRANSFERASE"/>
    <property type="match status" value="1"/>
</dbReference>
<protein>
    <submittedName>
        <fullName evidence="2">Class I SAM-dependent methyltransferase</fullName>
    </submittedName>
</protein>
<accession>A0A4R1B797</accession>
<evidence type="ECO:0000259" key="1">
    <source>
        <dbReference type="Pfam" id="PF13649"/>
    </source>
</evidence>
<dbReference type="GO" id="GO:0032259">
    <property type="term" value="P:methylation"/>
    <property type="evidence" value="ECO:0007669"/>
    <property type="project" value="UniProtKB-KW"/>
</dbReference>
<feature type="domain" description="Methyltransferase" evidence="1">
    <location>
        <begin position="42"/>
        <end position="132"/>
    </location>
</feature>
<dbReference type="Pfam" id="PF13649">
    <property type="entry name" value="Methyltransf_25"/>
    <property type="match status" value="1"/>
</dbReference>
<dbReference type="InterPro" id="IPR029063">
    <property type="entry name" value="SAM-dependent_MTases_sf"/>
</dbReference>
<dbReference type="Proteomes" id="UP000295443">
    <property type="component" value="Unassembled WGS sequence"/>
</dbReference>
<name>A0A4R1B797_9PROT</name>
<sequence>MIDLAAVYDRFADTYEANRGRFDMAPVLADFEARLPAGGGLLDLGCGAGEPFAAHFAARGWQVTGVDFSPRMLDLAARYVPAMTRIRADMSTVDFAPASFDAVVAVYSLFHVPRARHAALFRRIRGWLRPGGHFLFTYATRHYTGAERFEGGKEFLGETLFYSHLGPEELTAALADAGLAVADLAYREIGGETFLWVTARA</sequence>
<dbReference type="PANTHER" id="PTHR43591:SF110">
    <property type="entry name" value="RHODANESE DOMAIN-CONTAINING PROTEIN"/>
    <property type="match status" value="1"/>
</dbReference>
<keyword evidence="3" id="KW-1185">Reference proteome</keyword>
<comment type="caution">
    <text evidence="2">The sequence shown here is derived from an EMBL/GenBank/DDBJ whole genome shotgun (WGS) entry which is preliminary data.</text>
</comment>
<dbReference type="RefSeq" id="WP_131449018.1">
    <property type="nucleotide sequence ID" value="NZ_SJZB01000052.1"/>
</dbReference>
<dbReference type="EMBL" id="SJZB01000052">
    <property type="protein sequence ID" value="TCJ11583.1"/>
    <property type="molecule type" value="Genomic_DNA"/>
</dbReference>
<dbReference type="SUPFAM" id="SSF53335">
    <property type="entry name" value="S-adenosyl-L-methionine-dependent methyltransferases"/>
    <property type="match status" value="1"/>
</dbReference>
<dbReference type="CDD" id="cd02440">
    <property type="entry name" value="AdoMet_MTases"/>
    <property type="match status" value="1"/>
</dbReference>
<evidence type="ECO:0000313" key="2">
    <source>
        <dbReference type="EMBL" id="TCJ11583.1"/>
    </source>
</evidence>
<reference evidence="2 3" key="1">
    <citation type="submission" date="2019-03" db="EMBL/GenBank/DDBJ databases">
        <title>Genome sequence of Thiobacillaceae bacterium LSR1, a sulfur-oxidizing bacterium isolated from freshwater sediment.</title>
        <authorList>
            <person name="Li S."/>
        </authorList>
    </citation>
    <scope>NUCLEOTIDE SEQUENCE [LARGE SCALE GENOMIC DNA]</scope>
    <source>
        <strain evidence="2 3">LSR1</strain>
    </source>
</reference>